<dbReference type="Gene3D" id="3.40.50.1820">
    <property type="entry name" value="alpha/beta hydrolase"/>
    <property type="match status" value="1"/>
</dbReference>
<dbReference type="PANTHER" id="PTHR43798:SF5">
    <property type="entry name" value="MONOACYLGLYCEROL LIPASE ABHD6"/>
    <property type="match status" value="1"/>
</dbReference>
<dbReference type="GO" id="GO:0046464">
    <property type="term" value="P:acylglycerol catabolic process"/>
    <property type="evidence" value="ECO:0007669"/>
    <property type="project" value="TreeGrafter"/>
</dbReference>
<gene>
    <name evidence="2" type="ORF">FHS75_002744</name>
</gene>
<accession>A0A7Y9XZW8</accession>
<dbReference type="NCBIfam" id="TIGR03056">
    <property type="entry name" value="bchO_mg_che_rel"/>
    <property type="match status" value="1"/>
</dbReference>
<feature type="domain" description="AB hydrolase-1" evidence="1">
    <location>
        <begin position="41"/>
        <end position="280"/>
    </location>
</feature>
<dbReference type="InterPro" id="IPR029058">
    <property type="entry name" value="AB_hydrolase_fold"/>
</dbReference>
<evidence type="ECO:0000313" key="2">
    <source>
        <dbReference type="EMBL" id="NYH96405.1"/>
    </source>
</evidence>
<evidence type="ECO:0000259" key="1">
    <source>
        <dbReference type="Pfam" id="PF12697"/>
    </source>
</evidence>
<comment type="caution">
    <text evidence="2">The sequence shown here is derived from an EMBL/GenBank/DDBJ whole genome shotgun (WGS) entry which is preliminary data.</text>
</comment>
<dbReference type="Proteomes" id="UP000522081">
    <property type="component" value="Unassembled WGS sequence"/>
</dbReference>
<dbReference type="PRINTS" id="PR00111">
    <property type="entry name" value="ABHYDROLASE"/>
</dbReference>
<dbReference type="GO" id="GO:0047372">
    <property type="term" value="F:monoacylglycerol lipase activity"/>
    <property type="evidence" value="ECO:0007669"/>
    <property type="project" value="TreeGrafter"/>
</dbReference>
<reference evidence="2 3" key="1">
    <citation type="submission" date="2020-07" db="EMBL/GenBank/DDBJ databases">
        <title>Genomic Encyclopedia of Type Strains, Phase IV (KMG-IV): sequencing the most valuable type-strain genomes for metagenomic binning, comparative biology and taxonomic classification.</title>
        <authorList>
            <person name="Goeker M."/>
        </authorList>
    </citation>
    <scope>NUCLEOTIDE SEQUENCE [LARGE SCALE GENOMIC DNA]</scope>
    <source>
        <strain evidence="2 3">DSM 29043</strain>
    </source>
</reference>
<keyword evidence="3" id="KW-1185">Reference proteome</keyword>
<dbReference type="AlphaFoldDB" id="A0A7Y9XZW8"/>
<proteinExistence type="predicted"/>
<evidence type="ECO:0000313" key="3">
    <source>
        <dbReference type="Proteomes" id="UP000522081"/>
    </source>
</evidence>
<dbReference type="Pfam" id="PF12697">
    <property type="entry name" value="Abhydrolase_6"/>
    <property type="match status" value="1"/>
</dbReference>
<sequence>MSAPLAWDIEGRIWPHREATRFVDAAGVRWLIQETGNGPPLLLLHGTGASAHSWRGVMPALADRFAVIAPDLPGHGFTRGRPSGGLTLMGMAKAISDLLAALDRKPVLIAGHSAGTAIALQMAHEKLTEAPIVGFNSAIMPFEGLAARIFPTMAKMLFVNPFVPGIFAHMARVPGETARFLKKATNSRIDTQGLRCYEALFGNSRHCGGALEMMARWDLASLERALPGIGNRVLLVHSRGDSAVPLSSVEQAAKLLPDCRLEVLPKLGHLAHEEEPATAARLINEFVQLPAREAPSEEPV</sequence>
<dbReference type="RefSeq" id="WP_179408249.1">
    <property type="nucleotide sequence ID" value="NZ_BMGF01000005.1"/>
</dbReference>
<dbReference type="SUPFAM" id="SSF53474">
    <property type="entry name" value="alpha/beta-Hydrolases"/>
    <property type="match status" value="1"/>
</dbReference>
<dbReference type="GO" id="GO:0016020">
    <property type="term" value="C:membrane"/>
    <property type="evidence" value="ECO:0007669"/>
    <property type="project" value="TreeGrafter"/>
</dbReference>
<dbReference type="EMBL" id="JACBZF010000005">
    <property type="protein sequence ID" value="NYH96405.1"/>
    <property type="molecule type" value="Genomic_DNA"/>
</dbReference>
<protein>
    <submittedName>
        <fullName evidence="2">Magnesium chelatase accessory protein</fullName>
    </submittedName>
</protein>
<organism evidence="2 3">
    <name type="scientific">Novosphingobium marinum</name>
    <dbReference type="NCBI Taxonomy" id="1514948"/>
    <lineage>
        <taxon>Bacteria</taxon>
        <taxon>Pseudomonadati</taxon>
        <taxon>Pseudomonadota</taxon>
        <taxon>Alphaproteobacteria</taxon>
        <taxon>Sphingomonadales</taxon>
        <taxon>Sphingomonadaceae</taxon>
        <taxon>Novosphingobium</taxon>
    </lineage>
</organism>
<dbReference type="InterPro" id="IPR050266">
    <property type="entry name" value="AB_hydrolase_sf"/>
</dbReference>
<dbReference type="PANTHER" id="PTHR43798">
    <property type="entry name" value="MONOACYLGLYCEROL LIPASE"/>
    <property type="match status" value="1"/>
</dbReference>
<dbReference type="InterPro" id="IPR017497">
    <property type="entry name" value="BchO"/>
</dbReference>
<dbReference type="InterPro" id="IPR000073">
    <property type="entry name" value="AB_hydrolase_1"/>
</dbReference>
<name>A0A7Y9XZW8_9SPHN</name>